<evidence type="ECO:0000313" key="4">
    <source>
        <dbReference type="EMBL" id="KAK1763861.1"/>
    </source>
</evidence>
<evidence type="ECO:0000256" key="3">
    <source>
        <dbReference type="ARBA" id="ARBA00023002"/>
    </source>
</evidence>
<name>A0AAJ0BTD3_9PEZI</name>
<evidence type="ECO:0000313" key="5">
    <source>
        <dbReference type="Proteomes" id="UP001244011"/>
    </source>
</evidence>
<dbReference type="Pfam" id="PF00106">
    <property type="entry name" value="adh_short"/>
    <property type="match status" value="1"/>
</dbReference>
<sequence>MGSLSIPPLSNTHWELLVRSQFLVKPRPPPKGTSLCGQTAIITGGNSGIGLETAHEFLELGVKHLILGVRSVKKGEEVAIPMREAHPEAKVEIWPLDMLSYQSIQEFAERCAQLTRLDIAILNAAFTQKEFKINPSTKHEEVFQVNYLSTALLAILLLPTLKAKSPTGTPGRLTLVCSGTALASKFPNRDAVPLIPSFDDGTGWNLFAANDRYGTSKTLVQMLTHKLGELVPREDVLVNTVDPGLTGGSGLFRDAKGPLLWALKLWLLVAARTLRQAAWTYVDAAVVKGEATHGSYLMNLEIYPFYPVMYQEKGMKTVERLWDETLEELEFANAKKIMEALK</sequence>
<accession>A0AAJ0BTD3</accession>
<dbReference type="RefSeq" id="XP_060280074.1">
    <property type="nucleotide sequence ID" value="XM_060422683.1"/>
</dbReference>
<dbReference type="PANTHER" id="PTHR24320">
    <property type="entry name" value="RETINOL DEHYDROGENASE"/>
    <property type="match status" value="1"/>
</dbReference>
<dbReference type="Proteomes" id="UP001244011">
    <property type="component" value="Unassembled WGS sequence"/>
</dbReference>
<gene>
    <name evidence="4" type="ORF">QBC33DRAFT_212708</name>
</gene>
<dbReference type="GO" id="GO:0016491">
    <property type="term" value="F:oxidoreductase activity"/>
    <property type="evidence" value="ECO:0007669"/>
    <property type="project" value="UniProtKB-KW"/>
</dbReference>
<dbReference type="InterPro" id="IPR036291">
    <property type="entry name" value="NAD(P)-bd_dom_sf"/>
</dbReference>
<dbReference type="AlphaFoldDB" id="A0AAJ0BTD3"/>
<dbReference type="Gene3D" id="3.40.50.720">
    <property type="entry name" value="NAD(P)-binding Rossmann-like Domain"/>
    <property type="match status" value="1"/>
</dbReference>
<dbReference type="SUPFAM" id="SSF51735">
    <property type="entry name" value="NAD(P)-binding Rossmann-fold domains"/>
    <property type="match status" value="1"/>
</dbReference>
<dbReference type="PANTHER" id="PTHR24320:SF252">
    <property type="entry name" value="DEHYDROGENASE_REDUCTASE FAMILY PROTEIN, PUTATIVE (AFU_ORTHOLOGUE AFUA_3G08550)-RELATED"/>
    <property type="match status" value="1"/>
</dbReference>
<comment type="similarity">
    <text evidence="1">Belongs to the short-chain dehydrogenases/reductases (SDR) family.</text>
</comment>
<dbReference type="GeneID" id="85305870"/>
<proteinExistence type="inferred from homology"/>
<reference evidence="4" key="1">
    <citation type="submission" date="2023-06" db="EMBL/GenBank/DDBJ databases">
        <title>Genome-scale phylogeny and comparative genomics of the fungal order Sordariales.</title>
        <authorList>
            <consortium name="Lawrence Berkeley National Laboratory"/>
            <person name="Hensen N."/>
            <person name="Bonometti L."/>
            <person name="Westerberg I."/>
            <person name="Brannstrom I.O."/>
            <person name="Guillou S."/>
            <person name="Cros-Aarteil S."/>
            <person name="Calhoun S."/>
            <person name="Haridas S."/>
            <person name="Kuo A."/>
            <person name="Mondo S."/>
            <person name="Pangilinan J."/>
            <person name="Riley R."/>
            <person name="Labutti K."/>
            <person name="Andreopoulos B."/>
            <person name="Lipzen A."/>
            <person name="Chen C."/>
            <person name="Yanf M."/>
            <person name="Daum C."/>
            <person name="Ng V."/>
            <person name="Clum A."/>
            <person name="Steindorff A."/>
            <person name="Ohm R."/>
            <person name="Martin F."/>
            <person name="Silar P."/>
            <person name="Natvig D."/>
            <person name="Lalanne C."/>
            <person name="Gautier V."/>
            <person name="Ament-Velasquez S.L."/>
            <person name="Kruys A."/>
            <person name="Hutchinson M.I."/>
            <person name="Powell A.J."/>
            <person name="Barry K."/>
            <person name="Miller A.N."/>
            <person name="Grigoriev I.V."/>
            <person name="Debuchy R."/>
            <person name="Gladieux P."/>
            <person name="Thoren M.H."/>
            <person name="Johannesson H."/>
        </authorList>
    </citation>
    <scope>NUCLEOTIDE SEQUENCE</scope>
    <source>
        <strain evidence="4">8032-3</strain>
    </source>
</reference>
<dbReference type="PRINTS" id="PR00081">
    <property type="entry name" value="GDHRDH"/>
</dbReference>
<keyword evidence="2" id="KW-0521">NADP</keyword>
<evidence type="ECO:0000256" key="1">
    <source>
        <dbReference type="ARBA" id="ARBA00006484"/>
    </source>
</evidence>
<organism evidence="4 5">
    <name type="scientific">Phialemonium atrogriseum</name>
    <dbReference type="NCBI Taxonomy" id="1093897"/>
    <lineage>
        <taxon>Eukaryota</taxon>
        <taxon>Fungi</taxon>
        <taxon>Dikarya</taxon>
        <taxon>Ascomycota</taxon>
        <taxon>Pezizomycotina</taxon>
        <taxon>Sordariomycetes</taxon>
        <taxon>Sordariomycetidae</taxon>
        <taxon>Cephalothecales</taxon>
        <taxon>Cephalothecaceae</taxon>
        <taxon>Phialemonium</taxon>
    </lineage>
</organism>
<dbReference type="InterPro" id="IPR002347">
    <property type="entry name" value="SDR_fam"/>
</dbReference>
<keyword evidence="5" id="KW-1185">Reference proteome</keyword>
<dbReference type="EMBL" id="MU839024">
    <property type="protein sequence ID" value="KAK1763861.1"/>
    <property type="molecule type" value="Genomic_DNA"/>
</dbReference>
<protein>
    <submittedName>
        <fullName evidence="4">Uncharacterized protein</fullName>
    </submittedName>
</protein>
<keyword evidence="3" id="KW-0560">Oxidoreductase</keyword>
<comment type="caution">
    <text evidence="4">The sequence shown here is derived from an EMBL/GenBank/DDBJ whole genome shotgun (WGS) entry which is preliminary data.</text>
</comment>
<evidence type="ECO:0000256" key="2">
    <source>
        <dbReference type="ARBA" id="ARBA00022857"/>
    </source>
</evidence>